<accession>A0A1T5E4P5</accession>
<organism evidence="2 3">
    <name type="scientific">Alkalitalea saponilacus</name>
    <dbReference type="NCBI Taxonomy" id="889453"/>
    <lineage>
        <taxon>Bacteria</taxon>
        <taxon>Pseudomonadati</taxon>
        <taxon>Bacteroidota</taxon>
        <taxon>Bacteroidia</taxon>
        <taxon>Marinilabiliales</taxon>
        <taxon>Marinilabiliaceae</taxon>
        <taxon>Alkalitalea</taxon>
    </lineage>
</organism>
<dbReference type="OrthoDB" id="1118936at2"/>
<dbReference type="AlphaFoldDB" id="A0A1T5E4P5"/>
<evidence type="ECO:0000313" key="3">
    <source>
        <dbReference type="Proteomes" id="UP000191055"/>
    </source>
</evidence>
<keyword evidence="1" id="KW-0175">Coiled coil</keyword>
<feature type="coiled-coil region" evidence="1">
    <location>
        <begin position="115"/>
        <end position="172"/>
    </location>
</feature>
<evidence type="ECO:0000256" key="1">
    <source>
        <dbReference type="SAM" id="Coils"/>
    </source>
</evidence>
<reference evidence="3" key="1">
    <citation type="submission" date="2017-02" db="EMBL/GenBank/DDBJ databases">
        <authorList>
            <person name="Varghese N."/>
            <person name="Submissions S."/>
        </authorList>
    </citation>
    <scope>NUCLEOTIDE SEQUENCE [LARGE SCALE GENOMIC DNA]</scope>
    <source>
        <strain evidence="3">DSM 24412</strain>
    </source>
</reference>
<protein>
    <submittedName>
        <fullName evidence="2">Uncharacterized protein</fullName>
    </submittedName>
</protein>
<gene>
    <name evidence="2" type="ORF">SAMN03080601_01205</name>
</gene>
<dbReference type="RefSeq" id="WP_079556982.1">
    <property type="nucleotide sequence ID" value="NZ_CP021904.1"/>
</dbReference>
<dbReference type="KEGG" id="asx:CDL62_08125"/>
<sequence length="307" mass="36095">MFHHYQQKISETRIEIRRYNYQKKIYDNCSEALKNERSVFRKAETRLKKYELGASMAKNLTLYQVFLNILEENQHLKNKSRRELLLTKLNQMAGSRVIDYLTKRVFMQVLPSGNIRSMEREELKVKKEMEKYIEDRSENTNAQMLIPFTFKIENLKADLEEAVSAHETGEKARTELIVLQRVLRDIQYWGTDAGEESDTSDDVFNHSVRAHMMLCSFKNELGEFSEGRDLNLHLEAITDFKNSFFNNLIADWLEEKKIKLALFYVRKTQNSLEALLQGLKTKMIRIESELSITEMEQSAILGKICQD</sequence>
<proteinExistence type="predicted"/>
<evidence type="ECO:0000313" key="2">
    <source>
        <dbReference type="EMBL" id="SKB78911.1"/>
    </source>
</evidence>
<keyword evidence="3" id="KW-1185">Reference proteome</keyword>
<dbReference type="EMBL" id="FUYV01000005">
    <property type="protein sequence ID" value="SKB78911.1"/>
    <property type="molecule type" value="Genomic_DNA"/>
</dbReference>
<dbReference type="Proteomes" id="UP000191055">
    <property type="component" value="Unassembled WGS sequence"/>
</dbReference>
<name>A0A1T5E4P5_9BACT</name>